<evidence type="ECO:0000313" key="3">
    <source>
        <dbReference type="Proteomes" id="UP001283361"/>
    </source>
</evidence>
<accession>A0AAE0YYI3</accession>
<dbReference type="Proteomes" id="UP001283361">
    <property type="component" value="Unassembled WGS sequence"/>
</dbReference>
<comment type="caution">
    <text evidence="2">The sequence shown here is derived from an EMBL/GenBank/DDBJ whole genome shotgun (WGS) entry which is preliminary data.</text>
</comment>
<proteinExistence type="predicted"/>
<reference evidence="2" key="1">
    <citation type="journal article" date="2023" name="G3 (Bethesda)">
        <title>A reference genome for the long-term kleptoplast-retaining sea slug Elysia crispata morphotype clarki.</title>
        <authorList>
            <person name="Eastman K.E."/>
            <person name="Pendleton A.L."/>
            <person name="Shaikh M.A."/>
            <person name="Suttiyut T."/>
            <person name="Ogas R."/>
            <person name="Tomko P."/>
            <person name="Gavelis G."/>
            <person name="Widhalm J.R."/>
            <person name="Wisecaver J.H."/>
        </authorList>
    </citation>
    <scope>NUCLEOTIDE SEQUENCE</scope>
    <source>
        <strain evidence="2">ECLA1</strain>
    </source>
</reference>
<keyword evidence="3" id="KW-1185">Reference proteome</keyword>
<sequence length="134" mass="13398">MKTFAVCAIVAMLAYTVNATPCTEICSAQCAFQKQACTFADIFGNLCDTLDGVCAMACSAACGCADTCATECGEQNAECAGADSSDAGLLGGLNVLSCGIKLPVCSSKCQLKCGFNLLAGIVNSLGGAGAPARR</sequence>
<dbReference type="AlphaFoldDB" id="A0AAE0YYI3"/>
<name>A0AAE0YYI3_9GAST</name>
<feature type="chain" id="PRO_5042280818" evidence="1">
    <location>
        <begin position="20"/>
        <end position="134"/>
    </location>
</feature>
<evidence type="ECO:0000313" key="2">
    <source>
        <dbReference type="EMBL" id="KAK3759549.1"/>
    </source>
</evidence>
<gene>
    <name evidence="2" type="ORF">RRG08_065893</name>
</gene>
<organism evidence="2 3">
    <name type="scientific">Elysia crispata</name>
    <name type="common">lettuce slug</name>
    <dbReference type="NCBI Taxonomy" id="231223"/>
    <lineage>
        <taxon>Eukaryota</taxon>
        <taxon>Metazoa</taxon>
        <taxon>Spiralia</taxon>
        <taxon>Lophotrochozoa</taxon>
        <taxon>Mollusca</taxon>
        <taxon>Gastropoda</taxon>
        <taxon>Heterobranchia</taxon>
        <taxon>Euthyneura</taxon>
        <taxon>Panpulmonata</taxon>
        <taxon>Sacoglossa</taxon>
        <taxon>Placobranchoidea</taxon>
        <taxon>Plakobranchidae</taxon>
        <taxon>Elysia</taxon>
    </lineage>
</organism>
<dbReference type="EMBL" id="JAWDGP010005114">
    <property type="protein sequence ID" value="KAK3759549.1"/>
    <property type="molecule type" value="Genomic_DNA"/>
</dbReference>
<feature type="signal peptide" evidence="1">
    <location>
        <begin position="1"/>
        <end position="19"/>
    </location>
</feature>
<protein>
    <submittedName>
        <fullName evidence="2">Uncharacterized protein</fullName>
    </submittedName>
</protein>
<keyword evidence="1" id="KW-0732">Signal</keyword>
<evidence type="ECO:0000256" key="1">
    <source>
        <dbReference type="SAM" id="SignalP"/>
    </source>
</evidence>